<dbReference type="InterPro" id="IPR036390">
    <property type="entry name" value="WH_DNA-bd_sf"/>
</dbReference>
<dbReference type="Gene3D" id="3.40.190.290">
    <property type="match status" value="1"/>
</dbReference>
<dbReference type="FunFam" id="1.10.10.10:FF:000001">
    <property type="entry name" value="LysR family transcriptional regulator"/>
    <property type="match status" value="1"/>
</dbReference>
<dbReference type="InterPro" id="IPR005119">
    <property type="entry name" value="LysR_subst-bd"/>
</dbReference>
<dbReference type="GO" id="GO:0032993">
    <property type="term" value="C:protein-DNA complex"/>
    <property type="evidence" value="ECO:0007669"/>
    <property type="project" value="TreeGrafter"/>
</dbReference>
<proteinExistence type="inferred from homology"/>
<dbReference type="InterPro" id="IPR036388">
    <property type="entry name" value="WH-like_DNA-bd_sf"/>
</dbReference>
<dbReference type="SUPFAM" id="SSF46785">
    <property type="entry name" value="Winged helix' DNA-binding domain"/>
    <property type="match status" value="1"/>
</dbReference>
<keyword evidence="2" id="KW-0805">Transcription regulation</keyword>
<feature type="domain" description="HTH lysR-type" evidence="5">
    <location>
        <begin position="1"/>
        <end position="58"/>
    </location>
</feature>
<evidence type="ECO:0000256" key="1">
    <source>
        <dbReference type="ARBA" id="ARBA00009437"/>
    </source>
</evidence>
<name>A0A2H1ILK7_BREAU</name>
<dbReference type="PANTHER" id="PTHR30346:SF30">
    <property type="entry name" value="SMALL NEUTRAL PROTEASE REGULATORY PROTEIN"/>
    <property type="match status" value="1"/>
</dbReference>
<dbReference type="GO" id="GO:0003677">
    <property type="term" value="F:DNA binding"/>
    <property type="evidence" value="ECO:0007669"/>
    <property type="project" value="UniProtKB-KW"/>
</dbReference>
<gene>
    <name evidence="6" type="ORF">BAURA86_00683</name>
</gene>
<keyword evidence="3 6" id="KW-0238">DNA-binding</keyword>
<comment type="similarity">
    <text evidence="1">Belongs to the LysR transcriptional regulatory family.</text>
</comment>
<evidence type="ECO:0000313" key="6">
    <source>
        <dbReference type="EMBL" id="SMX76053.1"/>
    </source>
</evidence>
<keyword evidence="4" id="KW-0804">Transcription</keyword>
<dbReference type="InterPro" id="IPR000847">
    <property type="entry name" value="LysR_HTH_N"/>
</dbReference>
<dbReference type="Pfam" id="PF03466">
    <property type="entry name" value="LysR_substrate"/>
    <property type="match status" value="1"/>
</dbReference>
<evidence type="ECO:0000256" key="4">
    <source>
        <dbReference type="ARBA" id="ARBA00023163"/>
    </source>
</evidence>
<accession>A0A2H1ILK7</accession>
<dbReference type="Proteomes" id="UP000234300">
    <property type="component" value="Unassembled WGS sequence"/>
</dbReference>
<sequence length="312" mass="33011">MELQQLRYVLAVAEERNFTRAAVKSHVVQSALSHQIKALEHELGVQLFARTSRRVELTEAGAAFLPAARATLDAAQRAIAEAVSTTGELHGRLLIGAIPTVTTVDVTAALGVFHRAHPKVEIGLRAGGSLDFVTAIRESAMDVAVLGLPDATLPTGVSTEVLAHERLCAVMSSEHRLSSRRRLRLEDLAAETFVDFPASSPGRTQSDRAFAAAGLSRSVAFDVMSTDVMLDLVAQNLAVALLAPGVVADSRELSVVPIADGPTRIEYLAWSEFNPSPAALAFLDILRATSAGDDTGANALRAGMLDSGTGRQ</sequence>
<organism evidence="6 7">
    <name type="scientific">Brevibacterium aurantiacum</name>
    <dbReference type="NCBI Taxonomy" id="273384"/>
    <lineage>
        <taxon>Bacteria</taxon>
        <taxon>Bacillati</taxon>
        <taxon>Actinomycetota</taxon>
        <taxon>Actinomycetes</taxon>
        <taxon>Micrococcales</taxon>
        <taxon>Brevibacteriaceae</taxon>
        <taxon>Brevibacterium</taxon>
    </lineage>
</organism>
<dbReference type="Gene3D" id="1.10.10.10">
    <property type="entry name" value="Winged helix-like DNA-binding domain superfamily/Winged helix DNA-binding domain"/>
    <property type="match status" value="1"/>
</dbReference>
<dbReference type="PROSITE" id="PS50931">
    <property type="entry name" value="HTH_LYSR"/>
    <property type="match status" value="1"/>
</dbReference>
<dbReference type="CDD" id="cd08436">
    <property type="entry name" value="PBP2_LTTR_like_3"/>
    <property type="match status" value="1"/>
</dbReference>
<reference evidence="6 7" key="1">
    <citation type="submission" date="2017-03" db="EMBL/GenBank/DDBJ databases">
        <authorList>
            <person name="Afonso C.L."/>
            <person name="Miller P.J."/>
            <person name="Scott M.A."/>
            <person name="Spackman E."/>
            <person name="Goraichik I."/>
            <person name="Dimitrov K.M."/>
            <person name="Suarez D.L."/>
            <person name="Swayne D.E."/>
        </authorList>
    </citation>
    <scope>NUCLEOTIDE SEQUENCE [LARGE SCALE GENOMIC DNA]</scope>
    <source>
        <strain evidence="7">8(6)</strain>
    </source>
</reference>
<dbReference type="PANTHER" id="PTHR30346">
    <property type="entry name" value="TRANSCRIPTIONAL DUAL REGULATOR HCAR-RELATED"/>
    <property type="match status" value="1"/>
</dbReference>
<evidence type="ECO:0000259" key="5">
    <source>
        <dbReference type="PROSITE" id="PS50931"/>
    </source>
</evidence>
<protein>
    <submittedName>
        <fullName evidence="6">DNA-binding transcriptional regulator, LysR family</fullName>
    </submittedName>
</protein>
<dbReference type="RefSeq" id="WP_226829623.1">
    <property type="nucleotide sequence ID" value="NZ_FXZI01000002.1"/>
</dbReference>
<dbReference type="GO" id="GO:0003700">
    <property type="term" value="F:DNA-binding transcription factor activity"/>
    <property type="evidence" value="ECO:0007669"/>
    <property type="project" value="InterPro"/>
</dbReference>
<dbReference type="EMBL" id="FXZI01000002">
    <property type="protein sequence ID" value="SMX76053.1"/>
    <property type="molecule type" value="Genomic_DNA"/>
</dbReference>
<dbReference type="PRINTS" id="PR00039">
    <property type="entry name" value="HTHLYSR"/>
</dbReference>
<evidence type="ECO:0000256" key="2">
    <source>
        <dbReference type="ARBA" id="ARBA00023015"/>
    </source>
</evidence>
<evidence type="ECO:0000256" key="3">
    <source>
        <dbReference type="ARBA" id="ARBA00023125"/>
    </source>
</evidence>
<evidence type="ECO:0000313" key="7">
    <source>
        <dbReference type="Proteomes" id="UP000234300"/>
    </source>
</evidence>
<dbReference type="AlphaFoldDB" id="A0A2H1ILK7"/>
<dbReference type="SUPFAM" id="SSF53850">
    <property type="entry name" value="Periplasmic binding protein-like II"/>
    <property type="match status" value="1"/>
</dbReference>
<dbReference type="Pfam" id="PF00126">
    <property type="entry name" value="HTH_1"/>
    <property type="match status" value="1"/>
</dbReference>